<feature type="region of interest" description="Disordered" evidence="1">
    <location>
        <begin position="85"/>
        <end position="128"/>
    </location>
</feature>
<name>A0ABM6WRK4_9RHOB</name>
<evidence type="ECO:0000313" key="3">
    <source>
        <dbReference type="Proteomes" id="UP000249922"/>
    </source>
</evidence>
<evidence type="ECO:0000313" key="2">
    <source>
        <dbReference type="EMBL" id="AWX93267.1"/>
    </source>
</evidence>
<protein>
    <submittedName>
        <fullName evidence="2">Uncharacterized protein</fullName>
    </submittedName>
</protein>
<dbReference type="EMBL" id="CP030239">
    <property type="protein sequence ID" value="AWX93267.1"/>
    <property type="molecule type" value="Genomic_DNA"/>
</dbReference>
<proteinExistence type="predicted"/>
<gene>
    <name evidence="2" type="ORF">DPM13_09500</name>
</gene>
<organism evidence="2 3">
    <name type="scientific">Paracoccus mutanolyticus</name>
    <dbReference type="NCBI Taxonomy" id="1499308"/>
    <lineage>
        <taxon>Bacteria</taxon>
        <taxon>Pseudomonadati</taxon>
        <taxon>Pseudomonadota</taxon>
        <taxon>Alphaproteobacteria</taxon>
        <taxon>Rhodobacterales</taxon>
        <taxon>Paracoccaceae</taxon>
        <taxon>Paracoccus</taxon>
    </lineage>
</organism>
<reference evidence="2 3" key="1">
    <citation type="submission" date="2018-06" db="EMBL/GenBank/DDBJ databases">
        <title>Complete genome sequence of Paracoccus mutanolyticus strain RSP-02 isolated from cellulosic waste.</title>
        <authorList>
            <person name="Amrutha R.N."/>
            <person name="Shrivastav A."/>
            <person name="Buddana S.K."/>
            <person name="Deshpande U."/>
            <person name="Prakasham R.S."/>
        </authorList>
    </citation>
    <scope>NUCLEOTIDE SEQUENCE [LARGE SCALE GENOMIC DNA]</scope>
    <source>
        <strain evidence="2 3">RSP-02</strain>
    </source>
</reference>
<evidence type="ECO:0000256" key="1">
    <source>
        <dbReference type="SAM" id="MobiDB-lite"/>
    </source>
</evidence>
<dbReference type="Proteomes" id="UP000249922">
    <property type="component" value="Chromosome"/>
</dbReference>
<accession>A0ABM6WRK4</accession>
<sequence length="128" mass="14491">MFRWFESRLDPYPAQAPQMPPRGLWRFMLHFTQGAHGYMLAMAACSALIAVAPRREKLGLLISDAFGILRAEGHWQLRAAIDSLQAHRSRRSDGHGSRRGQRMRRHWRSRSASGSGPDAPWQTGPRSA</sequence>
<feature type="compositionally biased region" description="Basic residues" evidence="1">
    <location>
        <begin position="97"/>
        <end position="109"/>
    </location>
</feature>
<keyword evidence="3" id="KW-1185">Reference proteome</keyword>